<accession>A0A2W5TRM6</accession>
<keyword evidence="3 5" id="KW-0067">ATP-binding</keyword>
<dbReference type="GO" id="GO:0016887">
    <property type="term" value="F:ATP hydrolysis activity"/>
    <property type="evidence" value="ECO:0007669"/>
    <property type="project" value="InterPro"/>
</dbReference>
<organism evidence="5 6">
    <name type="scientific">Archangium gephyra</name>
    <dbReference type="NCBI Taxonomy" id="48"/>
    <lineage>
        <taxon>Bacteria</taxon>
        <taxon>Pseudomonadati</taxon>
        <taxon>Myxococcota</taxon>
        <taxon>Myxococcia</taxon>
        <taxon>Myxococcales</taxon>
        <taxon>Cystobacterineae</taxon>
        <taxon>Archangiaceae</taxon>
        <taxon>Archangium</taxon>
    </lineage>
</organism>
<dbReference type="InterPro" id="IPR003439">
    <property type="entry name" value="ABC_transporter-like_ATP-bd"/>
</dbReference>
<dbReference type="PROSITE" id="PS50893">
    <property type="entry name" value="ABC_TRANSPORTER_2"/>
    <property type="match status" value="1"/>
</dbReference>
<dbReference type="EMBL" id="QFQP01000002">
    <property type="protein sequence ID" value="PZR17292.1"/>
    <property type="molecule type" value="Genomic_DNA"/>
</dbReference>
<dbReference type="CDD" id="cd03230">
    <property type="entry name" value="ABC_DR_subfamily_A"/>
    <property type="match status" value="1"/>
</dbReference>
<evidence type="ECO:0000256" key="1">
    <source>
        <dbReference type="ARBA" id="ARBA00022448"/>
    </source>
</evidence>
<evidence type="ECO:0000256" key="3">
    <source>
        <dbReference type="ARBA" id="ARBA00022840"/>
    </source>
</evidence>
<evidence type="ECO:0000259" key="4">
    <source>
        <dbReference type="PROSITE" id="PS50893"/>
    </source>
</evidence>
<proteinExistence type="predicted"/>
<dbReference type="Pfam" id="PF00005">
    <property type="entry name" value="ABC_tran"/>
    <property type="match status" value="1"/>
</dbReference>
<gene>
    <name evidence="5" type="ORF">DI536_02915</name>
</gene>
<evidence type="ECO:0000256" key="2">
    <source>
        <dbReference type="ARBA" id="ARBA00022741"/>
    </source>
</evidence>
<dbReference type="SUPFAM" id="SSF52540">
    <property type="entry name" value="P-loop containing nucleoside triphosphate hydrolases"/>
    <property type="match status" value="1"/>
</dbReference>
<protein>
    <submittedName>
        <fullName evidence="5">ABC transporter ATP-binding protein</fullName>
    </submittedName>
</protein>
<dbReference type="PANTHER" id="PTHR42711:SF17">
    <property type="entry name" value="ABC TRANSPORTER ATP-BINDING PROTEIN"/>
    <property type="match status" value="1"/>
</dbReference>
<dbReference type="AlphaFoldDB" id="A0A2W5TRM6"/>
<evidence type="ECO:0000313" key="6">
    <source>
        <dbReference type="Proteomes" id="UP000249061"/>
    </source>
</evidence>
<dbReference type="SMART" id="SM00382">
    <property type="entry name" value="AAA"/>
    <property type="match status" value="1"/>
</dbReference>
<dbReference type="GO" id="GO:0005524">
    <property type="term" value="F:ATP binding"/>
    <property type="evidence" value="ECO:0007669"/>
    <property type="project" value="UniProtKB-KW"/>
</dbReference>
<dbReference type="Gene3D" id="3.40.50.300">
    <property type="entry name" value="P-loop containing nucleotide triphosphate hydrolases"/>
    <property type="match status" value="1"/>
</dbReference>
<reference evidence="5 6" key="1">
    <citation type="submission" date="2017-08" db="EMBL/GenBank/DDBJ databases">
        <title>Infants hospitalized years apart are colonized by the same room-sourced microbial strains.</title>
        <authorList>
            <person name="Brooks B."/>
            <person name="Olm M.R."/>
            <person name="Firek B.A."/>
            <person name="Baker R."/>
            <person name="Thomas B.C."/>
            <person name="Morowitz M.J."/>
            <person name="Banfield J.F."/>
        </authorList>
    </citation>
    <scope>NUCLEOTIDE SEQUENCE [LARGE SCALE GENOMIC DNA]</scope>
    <source>
        <strain evidence="5">S2_003_000_R2_14</strain>
    </source>
</reference>
<name>A0A2W5TRM6_9BACT</name>
<sequence length="231" mass="24854">MISFQNVSKRFGAVQALDAISLDIKPGERVALVGTNGSGKTTLLRALCGLLRVDGRVTIFGSDVAREPEVALRSLTCMPQVAPPLDAPVRELVTAVCALRSRQPSRCVELARRLGLDLEAVGKVRVRDLSGGMKQKLLATLALVGEAPVLVCDEPTANLDAAARAVFFEEVLTRPANSILVLCSHRVDEVQHLVTRVVQLDEGRVVQDAPLAAARWQVEEGKVVPLRSVKP</sequence>
<comment type="caution">
    <text evidence="5">The sequence shown here is derived from an EMBL/GenBank/DDBJ whole genome shotgun (WGS) entry which is preliminary data.</text>
</comment>
<keyword evidence="1" id="KW-0813">Transport</keyword>
<dbReference type="PANTHER" id="PTHR42711">
    <property type="entry name" value="ABC TRANSPORTER ATP-BINDING PROTEIN"/>
    <property type="match status" value="1"/>
</dbReference>
<feature type="domain" description="ABC transporter" evidence="4">
    <location>
        <begin position="2"/>
        <end position="227"/>
    </location>
</feature>
<dbReference type="InterPro" id="IPR003593">
    <property type="entry name" value="AAA+_ATPase"/>
</dbReference>
<keyword evidence="2" id="KW-0547">Nucleotide-binding</keyword>
<dbReference type="InterPro" id="IPR050763">
    <property type="entry name" value="ABC_transporter_ATP-binding"/>
</dbReference>
<dbReference type="Proteomes" id="UP000249061">
    <property type="component" value="Unassembled WGS sequence"/>
</dbReference>
<evidence type="ECO:0000313" key="5">
    <source>
        <dbReference type="EMBL" id="PZR17292.1"/>
    </source>
</evidence>
<dbReference type="InterPro" id="IPR027417">
    <property type="entry name" value="P-loop_NTPase"/>
</dbReference>